<keyword evidence="3 5" id="KW-0347">Helicase</keyword>
<name>A0AAX1NBW7_9BACT</name>
<dbReference type="KEGG" id="fya:KMW28_06065"/>
<evidence type="ECO:0000256" key="1">
    <source>
        <dbReference type="ARBA" id="ARBA00022741"/>
    </source>
</evidence>
<dbReference type="InterPro" id="IPR000212">
    <property type="entry name" value="DNA_helicase_UvrD/REP"/>
</dbReference>
<protein>
    <submittedName>
        <fullName evidence="7">UvrD-helicase domain-containing protein</fullName>
    </submittedName>
</protein>
<evidence type="ECO:0000259" key="6">
    <source>
        <dbReference type="PROSITE" id="PS51198"/>
    </source>
</evidence>
<feature type="domain" description="UvrD-like helicase ATP-binding" evidence="6">
    <location>
        <begin position="3"/>
        <end position="273"/>
    </location>
</feature>
<dbReference type="RefSeq" id="WP_169664167.1">
    <property type="nucleotide sequence ID" value="NZ_CP076132.1"/>
</dbReference>
<proteinExistence type="predicted"/>
<reference evidence="7 8" key="1">
    <citation type="submission" date="2021-05" db="EMBL/GenBank/DDBJ databases">
        <title>Comparative genomic studies on the polysaccharide-degrading batcterial strains of the Flammeovirga genus.</title>
        <authorList>
            <person name="Zewei F."/>
            <person name="Zheng Z."/>
            <person name="Yu L."/>
            <person name="Ruyue G."/>
            <person name="Yanhong M."/>
            <person name="Yuanyuan C."/>
            <person name="Jingyan G."/>
            <person name="Wenjun H."/>
        </authorList>
    </citation>
    <scope>NUCLEOTIDE SEQUENCE [LARGE SCALE GENOMIC DNA]</scope>
    <source>
        <strain evidence="7 8">NBRC:100898</strain>
    </source>
</reference>
<evidence type="ECO:0000256" key="4">
    <source>
        <dbReference type="ARBA" id="ARBA00022840"/>
    </source>
</evidence>
<dbReference type="PANTHER" id="PTHR11070">
    <property type="entry name" value="UVRD / RECB / PCRA DNA HELICASE FAMILY MEMBER"/>
    <property type="match status" value="1"/>
</dbReference>
<keyword evidence="1 5" id="KW-0547">Nucleotide-binding</keyword>
<keyword evidence="2 5" id="KW-0378">Hydrolase</keyword>
<dbReference type="SUPFAM" id="SSF52540">
    <property type="entry name" value="P-loop containing nucleoside triphosphate hydrolases"/>
    <property type="match status" value="1"/>
</dbReference>
<evidence type="ECO:0000313" key="8">
    <source>
        <dbReference type="Proteomes" id="UP000678679"/>
    </source>
</evidence>
<gene>
    <name evidence="7" type="ORF">KMW28_06065</name>
</gene>
<keyword evidence="4 5" id="KW-0067">ATP-binding</keyword>
<dbReference type="GO" id="GO:0003677">
    <property type="term" value="F:DNA binding"/>
    <property type="evidence" value="ECO:0007669"/>
    <property type="project" value="InterPro"/>
</dbReference>
<dbReference type="InterPro" id="IPR014016">
    <property type="entry name" value="UvrD-like_ATP-bd"/>
</dbReference>
<dbReference type="Proteomes" id="UP000678679">
    <property type="component" value="Chromosome 1"/>
</dbReference>
<evidence type="ECO:0000256" key="3">
    <source>
        <dbReference type="ARBA" id="ARBA00022806"/>
    </source>
</evidence>
<dbReference type="GO" id="GO:0005524">
    <property type="term" value="F:ATP binding"/>
    <property type="evidence" value="ECO:0007669"/>
    <property type="project" value="UniProtKB-UniRule"/>
</dbReference>
<dbReference type="Gene3D" id="3.40.50.300">
    <property type="entry name" value="P-loop containing nucleotide triphosphate hydrolases"/>
    <property type="match status" value="2"/>
</dbReference>
<evidence type="ECO:0000313" key="7">
    <source>
        <dbReference type="EMBL" id="QWG03143.1"/>
    </source>
</evidence>
<evidence type="ECO:0000256" key="5">
    <source>
        <dbReference type="PROSITE-ProRule" id="PRU00560"/>
    </source>
</evidence>
<sequence>MILDELNSEQLEVVQSNRNLLLTACPGSGKTRVIINKIAHELSLMKSESKRKILTLTFTNRASDEITRRLNRLGVLTSEVWSGTIHSFCMEWIIKPYAGYLDELRNGFTIVDEKYISSRITELKEEHNIGFFDNVNMKIERNGEYSCTNVSYIPFLDNYYNGLKESKMIDFELLLHYSNKLLARYPKISNSLAKIFKYILVDEFQDTQDIQYSIISHIIKNSDDNSNVIFVGDIDQAIYTSLGGVAMNFEELKVEIDDSNMESKTLTGNYRSAQRIIDFYSHFQSNELQIQSEANIPDESTLISLNRNISKEQIPNEIARLIQFNLNNGIPESEICVLVPQWWLITSITRRLRQLLPEVNFDASGITPMSQIRENFWYKVGRLFLTEPLPKMYSARYKWAEEIIELFKLQTNRDMLDTPKPEKILLRIINSINPNKTEGIEYLAECFDELLSELNIDLSFFPDLVSSKEIYFETIETRLQDETYDVPTDTESFKKFYRENSGIVINTCVGVKGEEFETVISYGLLYGYVPHWNEIYNGNPDSASKKLLYVICSRAKRNLHLIAETGRQTRRGVELGINRHLGEVEFDYDDI</sequence>
<dbReference type="GO" id="GO:0005829">
    <property type="term" value="C:cytosol"/>
    <property type="evidence" value="ECO:0007669"/>
    <property type="project" value="TreeGrafter"/>
</dbReference>
<dbReference type="AlphaFoldDB" id="A0AAX1NBW7"/>
<dbReference type="Pfam" id="PF00580">
    <property type="entry name" value="UvrD-helicase"/>
    <property type="match status" value="1"/>
</dbReference>
<dbReference type="CDD" id="cd17932">
    <property type="entry name" value="DEXQc_UvrD"/>
    <property type="match status" value="1"/>
</dbReference>
<dbReference type="PROSITE" id="PS51198">
    <property type="entry name" value="UVRD_HELICASE_ATP_BIND"/>
    <property type="match status" value="1"/>
</dbReference>
<dbReference type="PANTHER" id="PTHR11070:SF67">
    <property type="entry name" value="DNA 3'-5' HELICASE"/>
    <property type="match status" value="1"/>
</dbReference>
<dbReference type="InterPro" id="IPR013986">
    <property type="entry name" value="DExx_box_DNA_helicase_dom_sf"/>
</dbReference>
<dbReference type="Gene3D" id="1.10.10.160">
    <property type="match status" value="1"/>
</dbReference>
<feature type="binding site" evidence="5">
    <location>
        <begin position="24"/>
        <end position="31"/>
    </location>
    <ligand>
        <name>ATP</name>
        <dbReference type="ChEBI" id="CHEBI:30616"/>
    </ligand>
</feature>
<evidence type="ECO:0000256" key="2">
    <source>
        <dbReference type="ARBA" id="ARBA00022801"/>
    </source>
</evidence>
<dbReference type="GO" id="GO:0000725">
    <property type="term" value="P:recombinational repair"/>
    <property type="evidence" value="ECO:0007669"/>
    <property type="project" value="TreeGrafter"/>
</dbReference>
<dbReference type="GO" id="GO:0016787">
    <property type="term" value="F:hydrolase activity"/>
    <property type="evidence" value="ECO:0007669"/>
    <property type="project" value="UniProtKB-UniRule"/>
</dbReference>
<accession>A0AAX1NBW7</accession>
<dbReference type="InterPro" id="IPR027417">
    <property type="entry name" value="P-loop_NTPase"/>
</dbReference>
<keyword evidence="8" id="KW-1185">Reference proteome</keyword>
<organism evidence="7 8">
    <name type="scientific">Flammeovirga yaeyamensis</name>
    <dbReference type="NCBI Taxonomy" id="367791"/>
    <lineage>
        <taxon>Bacteria</taxon>
        <taxon>Pseudomonadati</taxon>
        <taxon>Bacteroidota</taxon>
        <taxon>Cytophagia</taxon>
        <taxon>Cytophagales</taxon>
        <taxon>Flammeovirgaceae</taxon>
        <taxon>Flammeovirga</taxon>
    </lineage>
</organism>
<dbReference type="EMBL" id="CP076132">
    <property type="protein sequence ID" value="QWG03143.1"/>
    <property type="molecule type" value="Genomic_DNA"/>
</dbReference>
<dbReference type="GO" id="GO:0043138">
    <property type="term" value="F:3'-5' DNA helicase activity"/>
    <property type="evidence" value="ECO:0007669"/>
    <property type="project" value="TreeGrafter"/>
</dbReference>